<accession>A0ABY4E1G6</accession>
<name>A0ABY4E1G6_9NEIS</name>
<organism evidence="1 2">
    <name type="scientific">Vitreoscilla massiliensis</name>
    <dbReference type="NCBI Taxonomy" id="1689272"/>
    <lineage>
        <taxon>Bacteria</taxon>
        <taxon>Pseudomonadati</taxon>
        <taxon>Pseudomonadota</taxon>
        <taxon>Betaproteobacteria</taxon>
        <taxon>Neisseriales</taxon>
        <taxon>Neisseriaceae</taxon>
        <taxon>Vitreoscilla</taxon>
    </lineage>
</organism>
<dbReference type="InterPro" id="IPR054500">
    <property type="entry name" value="Phage_fiber_rpt"/>
</dbReference>
<sequence>MADKKLLFQITPDGYQAILNNEPDNNGFKVKLTNAQVIDTANVNRGSFATSGRLIGSDQITLRVKIADSVNTYSVKELRLVDGYGGKVFGRIYREDGSAIDVINPAKFAVIIANIKLSAVPNGSVTIIDSSESDATLAGALDGHIASPAAHKWSAITDKPNLNTGNGLNGGGSLNNPLTIQLSTPSTITATSTNTATANTSAGHSHAIDKATTAIAGIVQLNNTLTSTSASLALTAAQGKVLEDGKVPYTGATKSVDLNGKDFTNTGSIKLGNGSNNATQYIYLGNHGLSTGNGNYSLIQNGNFVASGKFIGLSNYGVDGNHISSIFSDESNAYVRIGATNYTLALQKTKVNAGNGLDGGGDSSADRTITLGTPSTITASSTNNVSAISHTHAIDKASTTTAGVVQLNNTLTSTSTGLALTAAQGKALEDKKANWGTTASDYKIGDVYTKSEINPLNINDTTTNTVNSNGHTHFVPNAAIGTRGLVALNDTVGTYSLTDAPTMTRHTRDTYKIPGTSANLDDASLQPLALYNFTAGDGVSSFAGFGYVRTAMYSTESQMTQTLTPYVNSVAPKMWVRQKYGGNWSQWGRIDGADFGAAVGETGYIYNKPTTLAGYGITDAINVVNGYGRNSLTVGNSQYPAFRLEPTTGAYSMIMECSGTQGYIAIRPRGSSGSATSQTLYNFPSRNSGSENLALDVATTDQLFVKKNLYLEDLNDIRTFGSYGQTTNVNATNAPNYPYNEAGSLLVLPSAYGAMQFYVTLTGKLAMRNASSASAWSSWRTYTTLSDYSITDGVTTNTQQAISGVKTFSDTTGFSSTKLVGFSSWQDAVRLSGTLPVISTGSFGIGFHAPNRTIYLIDIENQSYLATFNFADGKATFTGALNAAGGLFKGTVEAAYSNVQIQAGTGLTGGGTLATTRALNIDKASAAQLTAGTLDKVLTADIAKPALDAKANSAITMTAGIGLTGGGNLAANRTFSVEKATAAQLTVGTANKVVTTDVLAPFLNKAYVDVTSSRSLGVTYTNNTGYEISVHVDGRVDGGASAAVAYVNGVVVNRLHTISQNGISIIGTFSFVVPTGGTYQVTGMGVAHSSSPYKWVEYR</sequence>
<protein>
    <submittedName>
        <fullName evidence="1">Pyocin knob domain-containing protein</fullName>
    </submittedName>
</protein>
<dbReference type="EMBL" id="CP091511">
    <property type="protein sequence ID" value="UOO89181.1"/>
    <property type="molecule type" value="Genomic_DNA"/>
</dbReference>
<dbReference type="Proteomes" id="UP000832011">
    <property type="component" value="Chromosome"/>
</dbReference>
<dbReference type="RefSeq" id="WP_058356883.1">
    <property type="nucleotide sequence ID" value="NZ_CABKVG010000010.1"/>
</dbReference>
<evidence type="ECO:0000313" key="2">
    <source>
        <dbReference type="Proteomes" id="UP000832011"/>
    </source>
</evidence>
<proteinExistence type="predicted"/>
<dbReference type="CDD" id="cd19958">
    <property type="entry name" value="pyocin_knob"/>
    <property type="match status" value="2"/>
</dbReference>
<evidence type="ECO:0000313" key="1">
    <source>
        <dbReference type="EMBL" id="UOO89181.1"/>
    </source>
</evidence>
<gene>
    <name evidence="1" type="ORF">LVJ82_17320</name>
</gene>
<keyword evidence="2" id="KW-1185">Reference proteome</keyword>
<reference evidence="1 2" key="1">
    <citation type="journal article" date="2022" name="Res Sq">
        <title>Evolution of multicellular longitudinally dividing oral cavity symbionts (Neisseriaceae).</title>
        <authorList>
            <person name="Nyongesa S."/>
            <person name="Weber P."/>
            <person name="Bernet E."/>
            <person name="Pullido F."/>
            <person name="Nieckarz M."/>
            <person name="Delaby M."/>
            <person name="Nieves C."/>
            <person name="Viehboeck T."/>
            <person name="Krause N."/>
            <person name="Rivera-Millot A."/>
            <person name="Nakamura A."/>
            <person name="Vischer N."/>
            <person name="VanNieuwenhze M."/>
            <person name="Brun Y."/>
            <person name="Cava F."/>
            <person name="Bulgheresi S."/>
            <person name="Veyrier F."/>
        </authorList>
    </citation>
    <scope>NUCLEOTIDE SEQUENCE [LARGE SCALE GENOMIC DNA]</scope>
    <source>
        <strain evidence="1 2">SN4</strain>
    </source>
</reference>
<dbReference type="Pfam" id="PF22337">
    <property type="entry name" value="Phage_fiber_rpt"/>
    <property type="match status" value="2"/>
</dbReference>